<keyword evidence="2 4" id="KW-0012">Acyltransferase</keyword>
<dbReference type="SUPFAM" id="SSF55729">
    <property type="entry name" value="Acyl-CoA N-acyltransferases (Nat)"/>
    <property type="match status" value="1"/>
</dbReference>
<accession>A0ABV8Q0J8</accession>
<dbReference type="PROSITE" id="PS51186">
    <property type="entry name" value="GNAT"/>
    <property type="match status" value="1"/>
</dbReference>
<dbReference type="PANTHER" id="PTHR43877">
    <property type="entry name" value="AMINOALKYLPHOSPHONATE N-ACETYLTRANSFERASE-RELATED-RELATED"/>
    <property type="match status" value="1"/>
</dbReference>
<evidence type="ECO:0000256" key="1">
    <source>
        <dbReference type="ARBA" id="ARBA00022679"/>
    </source>
</evidence>
<dbReference type="Proteomes" id="UP001595906">
    <property type="component" value="Unassembled WGS sequence"/>
</dbReference>
<reference evidence="5" key="1">
    <citation type="journal article" date="2019" name="Int. J. Syst. Evol. Microbiol.">
        <title>The Global Catalogue of Microorganisms (GCM) 10K type strain sequencing project: providing services to taxonomists for standard genome sequencing and annotation.</title>
        <authorList>
            <consortium name="The Broad Institute Genomics Platform"/>
            <consortium name="The Broad Institute Genome Sequencing Center for Infectious Disease"/>
            <person name="Wu L."/>
            <person name="Ma J."/>
        </authorList>
    </citation>
    <scope>NUCLEOTIDE SEQUENCE [LARGE SCALE GENOMIC DNA]</scope>
    <source>
        <strain evidence="5">CECT 8010</strain>
    </source>
</reference>
<dbReference type="GO" id="GO:0016746">
    <property type="term" value="F:acyltransferase activity"/>
    <property type="evidence" value="ECO:0007669"/>
    <property type="project" value="UniProtKB-KW"/>
</dbReference>
<keyword evidence="1 4" id="KW-0808">Transferase</keyword>
<dbReference type="InterPro" id="IPR016181">
    <property type="entry name" value="Acyl_CoA_acyltransferase"/>
</dbReference>
<keyword evidence="5" id="KW-1185">Reference proteome</keyword>
<comment type="caution">
    <text evidence="4">The sequence shown here is derived from an EMBL/GenBank/DDBJ whole genome shotgun (WGS) entry which is preliminary data.</text>
</comment>
<dbReference type="Pfam" id="PF00583">
    <property type="entry name" value="Acetyltransf_1"/>
    <property type="match status" value="1"/>
</dbReference>
<evidence type="ECO:0000259" key="3">
    <source>
        <dbReference type="PROSITE" id="PS51186"/>
    </source>
</evidence>
<dbReference type="EMBL" id="JBHSDC010000027">
    <property type="protein sequence ID" value="MFC4232928.1"/>
    <property type="molecule type" value="Genomic_DNA"/>
</dbReference>
<dbReference type="Gene3D" id="3.40.630.30">
    <property type="match status" value="1"/>
</dbReference>
<name>A0ABV8Q0J8_9BACT</name>
<evidence type="ECO:0000256" key="2">
    <source>
        <dbReference type="ARBA" id="ARBA00023315"/>
    </source>
</evidence>
<dbReference type="InterPro" id="IPR050832">
    <property type="entry name" value="Bact_Acetyltransf"/>
</dbReference>
<dbReference type="EC" id="2.3.1.-" evidence="4"/>
<organism evidence="4 5">
    <name type="scientific">Parasediminibacterium paludis</name>
    <dbReference type="NCBI Taxonomy" id="908966"/>
    <lineage>
        <taxon>Bacteria</taxon>
        <taxon>Pseudomonadati</taxon>
        <taxon>Bacteroidota</taxon>
        <taxon>Chitinophagia</taxon>
        <taxon>Chitinophagales</taxon>
        <taxon>Chitinophagaceae</taxon>
        <taxon>Parasediminibacterium</taxon>
    </lineage>
</organism>
<evidence type="ECO:0000313" key="5">
    <source>
        <dbReference type="Proteomes" id="UP001595906"/>
    </source>
</evidence>
<gene>
    <name evidence="4" type="ORF">ACFOW1_13580</name>
</gene>
<dbReference type="InterPro" id="IPR000182">
    <property type="entry name" value="GNAT_dom"/>
</dbReference>
<sequence length="170" mass="19288">MLEIKVATIVDATLLSAISKQTFYEAFHAQNTKTDMDMFLASHFGIAATEEELQDANNTFYLVYQEGILCAYAKVTAVDHPMELPNYTTLRISRIYVLDAFIGQGIGKLLMQTCLAKAASLNKTHVWLGVWEKNQHAIEFYQRFGFEQFGTETFLVGTDLQTDWLMQKAL</sequence>
<feature type="domain" description="N-acetyltransferase" evidence="3">
    <location>
        <begin position="2"/>
        <end position="170"/>
    </location>
</feature>
<evidence type="ECO:0000313" key="4">
    <source>
        <dbReference type="EMBL" id="MFC4232928.1"/>
    </source>
</evidence>
<proteinExistence type="predicted"/>
<dbReference type="RefSeq" id="WP_379014972.1">
    <property type="nucleotide sequence ID" value="NZ_JBHSDC010000027.1"/>
</dbReference>
<protein>
    <submittedName>
        <fullName evidence="4">GNAT family N-acetyltransferase</fullName>
        <ecNumber evidence="4">2.3.1.-</ecNumber>
    </submittedName>
</protein>
<dbReference type="CDD" id="cd04301">
    <property type="entry name" value="NAT_SF"/>
    <property type="match status" value="1"/>
</dbReference>